<evidence type="ECO:0000259" key="15">
    <source>
        <dbReference type="PROSITE" id="PS50109"/>
    </source>
</evidence>
<dbReference type="SMART" id="SM00304">
    <property type="entry name" value="HAMP"/>
    <property type="match status" value="1"/>
</dbReference>
<evidence type="ECO:0000256" key="4">
    <source>
        <dbReference type="ARBA" id="ARBA00022475"/>
    </source>
</evidence>
<dbReference type="EMBL" id="FRAH01000010">
    <property type="protein sequence ID" value="SHJ94430.1"/>
    <property type="molecule type" value="Genomic_DNA"/>
</dbReference>
<keyword evidence="13 14" id="KW-0472">Membrane</keyword>
<evidence type="ECO:0000256" key="13">
    <source>
        <dbReference type="ARBA" id="ARBA00023136"/>
    </source>
</evidence>
<evidence type="ECO:0000256" key="10">
    <source>
        <dbReference type="ARBA" id="ARBA00022840"/>
    </source>
</evidence>
<dbReference type="InterPro" id="IPR003594">
    <property type="entry name" value="HATPase_dom"/>
</dbReference>
<dbReference type="SMART" id="SM00388">
    <property type="entry name" value="HisKA"/>
    <property type="match status" value="1"/>
</dbReference>
<keyword evidence="12" id="KW-0902">Two-component regulatory system</keyword>
<dbReference type="SUPFAM" id="SSF158472">
    <property type="entry name" value="HAMP domain-like"/>
    <property type="match status" value="1"/>
</dbReference>
<dbReference type="PROSITE" id="PS50885">
    <property type="entry name" value="HAMP"/>
    <property type="match status" value="1"/>
</dbReference>
<feature type="domain" description="Histidine kinase" evidence="15">
    <location>
        <begin position="236"/>
        <end position="447"/>
    </location>
</feature>
<dbReference type="FunFam" id="3.30.565.10:FF:000006">
    <property type="entry name" value="Sensor histidine kinase WalK"/>
    <property type="match status" value="1"/>
</dbReference>
<dbReference type="FunFam" id="1.10.287.130:FF:000001">
    <property type="entry name" value="Two-component sensor histidine kinase"/>
    <property type="match status" value="1"/>
</dbReference>
<keyword evidence="18" id="KW-1185">Reference proteome</keyword>
<feature type="domain" description="HAMP" evidence="16">
    <location>
        <begin position="174"/>
        <end position="228"/>
    </location>
</feature>
<dbReference type="CDD" id="cd00075">
    <property type="entry name" value="HATPase"/>
    <property type="match status" value="1"/>
</dbReference>
<keyword evidence="11 14" id="KW-1133">Transmembrane helix</keyword>
<evidence type="ECO:0000313" key="18">
    <source>
        <dbReference type="Proteomes" id="UP000183975"/>
    </source>
</evidence>
<keyword evidence="8" id="KW-0547">Nucleotide-binding</keyword>
<reference evidence="17 18" key="1">
    <citation type="submission" date="2016-11" db="EMBL/GenBank/DDBJ databases">
        <authorList>
            <person name="Jaros S."/>
            <person name="Januszkiewicz K."/>
            <person name="Wedrychowicz H."/>
        </authorList>
    </citation>
    <scope>NUCLEOTIDE SEQUENCE [LARGE SCALE GENOMIC DNA]</scope>
    <source>
        <strain evidence="17 18">DSM 14214</strain>
    </source>
</reference>
<proteinExistence type="predicted"/>
<dbReference type="InterPro" id="IPR005467">
    <property type="entry name" value="His_kinase_dom"/>
</dbReference>
<protein>
    <recommendedName>
        <fullName evidence="3">histidine kinase</fullName>
        <ecNumber evidence="3">2.7.13.3</ecNumber>
    </recommendedName>
</protein>
<evidence type="ECO:0000256" key="7">
    <source>
        <dbReference type="ARBA" id="ARBA00022692"/>
    </source>
</evidence>
<evidence type="ECO:0000256" key="3">
    <source>
        <dbReference type="ARBA" id="ARBA00012438"/>
    </source>
</evidence>
<dbReference type="Proteomes" id="UP000183975">
    <property type="component" value="Unassembled WGS sequence"/>
</dbReference>
<evidence type="ECO:0000256" key="14">
    <source>
        <dbReference type="SAM" id="Phobius"/>
    </source>
</evidence>
<evidence type="ECO:0000256" key="1">
    <source>
        <dbReference type="ARBA" id="ARBA00000085"/>
    </source>
</evidence>
<evidence type="ECO:0000256" key="5">
    <source>
        <dbReference type="ARBA" id="ARBA00022553"/>
    </source>
</evidence>
<comment type="subcellular location">
    <subcellularLocation>
        <location evidence="2">Cell membrane</location>
        <topology evidence="2">Multi-pass membrane protein</topology>
    </subcellularLocation>
</comment>
<dbReference type="InterPro" id="IPR003660">
    <property type="entry name" value="HAMP_dom"/>
</dbReference>
<name>A0A1M6NFG1_9FIRM</name>
<dbReference type="PANTHER" id="PTHR45528">
    <property type="entry name" value="SENSOR HISTIDINE KINASE CPXA"/>
    <property type="match status" value="1"/>
</dbReference>
<evidence type="ECO:0000313" key="17">
    <source>
        <dbReference type="EMBL" id="SHJ94430.1"/>
    </source>
</evidence>
<evidence type="ECO:0000256" key="2">
    <source>
        <dbReference type="ARBA" id="ARBA00004651"/>
    </source>
</evidence>
<dbReference type="PROSITE" id="PS50109">
    <property type="entry name" value="HIS_KIN"/>
    <property type="match status" value="1"/>
</dbReference>
<keyword evidence="9" id="KW-0418">Kinase</keyword>
<keyword evidence="10" id="KW-0067">ATP-binding</keyword>
<dbReference type="Pfam" id="PF02518">
    <property type="entry name" value="HATPase_c"/>
    <property type="match status" value="1"/>
</dbReference>
<dbReference type="CDD" id="cd06225">
    <property type="entry name" value="HAMP"/>
    <property type="match status" value="1"/>
</dbReference>
<dbReference type="InterPro" id="IPR036097">
    <property type="entry name" value="HisK_dim/P_sf"/>
</dbReference>
<dbReference type="SUPFAM" id="SSF55874">
    <property type="entry name" value="ATPase domain of HSP90 chaperone/DNA topoisomerase II/histidine kinase"/>
    <property type="match status" value="1"/>
</dbReference>
<organism evidence="17 18">
    <name type="scientific">Anaerotignum lactatifermentans DSM 14214</name>
    <dbReference type="NCBI Taxonomy" id="1121323"/>
    <lineage>
        <taxon>Bacteria</taxon>
        <taxon>Bacillati</taxon>
        <taxon>Bacillota</taxon>
        <taxon>Clostridia</taxon>
        <taxon>Lachnospirales</taxon>
        <taxon>Anaerotignaceae</taxon>
        <taxon>Anaerotignum</taxon>
    </lineage>
</organism>
<evidence type="ECO:0000256" key="11">
    <source>
        <dbReference type="ARBA" id="ARBA00022989"/>
    </source>
</evidence>
<dbReference type="InterPro" id="IPR003661">
    <property type="entry name" value="HisK_dim/P_dom"/>
</dbReference>
<keyword evidence="7 14" id="KW-0812">Transmembrane</keyword>
<dbReference type="SMART" id="SM00387">
    <property type="entry name" value="HATPase_c"/>
    <property type="match status" value="1"/>
</dbReference>
<dbReference type="InterPro" id="IPR004358">
    <property type="entry name" value="Sig_transdc_His_kin-like_C"/>
</dbReference>
<dbReference type="CDD" id="cd00082">
    <property type="entry name" value="HisKA"/>
    <property type="match status" value="1"/>
</dbReference>
<dbReference type="Gene3D" id="6.10.340.10">
    <property type="match status" value="1"/>
</dbReference>
<dbReference type="GO" id="GO:0005886">
    <property type="term" value="C:plasma membrane"/>
    <property type="evidence" value="ECO:0007669"/>
    <property type="project" value="UniProtKB-SubCell"/>
</dbReference>
<dbReference type="OrthoDB" id="9786919at2"/>
<dbReference type="Gene3D" id="3.30.565.10">
    <property type="entry name" value="Histidine kinase-like ATPase, C-terminal domain"/>
    <property type="match status" value="1"/>
</dbReference>
<evidence type="ECO:0000256" key="6">
    <source>
        <dbReference type="ARBA" id="ARBA00022679"/>
    </source>
</evidence>
<dbReference type="SUPFAM" id="SSF47384">
    <property type="entry name" value="Homodimeric domain of signal transducing histidine kinase"/>
    <property type="match status" value="1"/>
</dbReference>
<dbReference type="PANTHER" id="PTHR45528:SF1">
    <property type="entry name" value="SENSOR HISTIDINE KINASE CPXA"/>
    <property type="match status" value="1"/>
</dbReference>
<accession>A0A1M6NFG1</accession>
<keyword evidence="5" id="KW-0597">Phosphoprotein</keyword>
<keyword evidence="4" id="KW-1003">Cell membrane</keyword>
<dbReference type="GO" id="GO:0005524">
    <property type="term" value="F:ATP binding"/>
    <property type="evidence" value="ECO:0007669"/>
    <property type="project" value="UniProtKB-KW"/>
</dbReference>
<comment type="catalytic activity">
    <reaction evidence="1">
        <text>ATP + protein L-histidine = ADP + protein N-phospho-L-histidine.</text>
        <dbReference type="EC" id="2.7.13.3"/>
    </reaction>
</comment>
<dbReference type="Pfam" id="PF00672">
    <property type="entry name" value="HAMP"/>
    <property type="match status" value="1"/>
</dbReference>
<dbReference type="RefSeq" id="WP_072849552.1">
    <property type="nucleotide sequence ID" value="NZ_FRAH01000010.1"/>
</dbReference>
<feature type="transmembrane region" description="Helical" evidence="14">
    <location>
        <begin position="150"/>
        <end position="173"/>
    </location>
</feature>
<dbReference type="Pfam" id="PF00512">
    <property type="entry name" value="HisKA"/>
    <property type="match status" value="1"/>
</dbReference>
<evidence type="ECO:0000256" key="8">
    <source>
        <dbReference type="ARBA" id="ARBA00022741"/>
    </source>
</evidence>
<sequence>MKRVSIKLKITIWYFILMTIMSVLMIGFLWFVSNAVTTQTAMNNVSQVVRSNLDEVDVADGKLQLGNEFQFYQNGVYTVIYSQKASLLAGQIPASFTVSEPFENGLTRMVSNGENRFYVFDLWCPFGWDDGVWVRGVMEVSEDTLMIRNLVMSSAAAMPIFILLATIGGYLIAKRAFRPLEQMIQKADTISEASDLSARMEIPEGNNEFTRLATTFDKMFERLEKSFEAEQQFTADASHELRTPTSVIKSACEYAKKYEETPEERAETIDMIYRQAVKMSDLISELLSITRLDQGTESVKFAPVKFADLIHKTCEENGYDLTRFHFALDDTIILQLDMSLMGRLIQNLVENAIKYGKPDGQIWIKLEQKGNEVLFHVQDDGIGIAKEEQEKIWKRFYQVDASRTGKRGAGLGLSMVQKIAELHHGYMELESTPGKGSTFTLHLPASQK</sequence>
<gene>
    <name evidence="17" type="ORF">SAMN02745138_00846</name>
</gene>
<evidence type="ECO:0000259" key="16">
    <source>
        <dbReference type="PROSITE" id="PS50885"/>
    </source>
</evidence>
<dbReference type="PRINTS" id="PR00344">
    <property type="entry name" value="BCTRLSENSOR"/>
</dbReference>
<evidence type="ECO:0000256" key="9">
    <source>
        <dbReference type="ARBA" id="ARBA00022777"/>
    </source>
</evidence>
<dbReference type="Gene3D" id="1.10.287.130">
    <property type="match status" value="1"/>
</dbReference>
<dbReference type="InterPro" id="IPR050398">
    <property type="entry name" value="HssS/ArlS-like"/>
</dbReference>
<dbReference type="GO" id="GO:0000155">
    <property type="term" value="F:phosphorelay sensor kinase activity"/>
    <property type="evidence" value="ECO:0007669"/>
    <property type="project" value="InterPro"/>
</dbReference>
<feature type="transmembrane region" description="Helical" evidence="14">
    <location>
        <begin position="12"/>
        <end position="32"/>
    </location>
</feature>
<dbReference type="AlphaFoldDB" id="A0A1M6NFG1"/>
<keyword evidence="6" id="KW-0808">Transferase</keyword>
<dbReference type="InterPro" id="IPR036890">
    <property type="entry name" value="HATPase_C_sf"/>
</dbReference>
<dbReference type="EC" id="2.7.13.3" evidence="3"/>
<evidence type="ECO:0000256" key="12">
    <source>
        <dbReference type="ARBA" id="ARBA00023012"/>
    </source>
</evidence>